<keyword evidence="7" id="KW-0175">Coiled coil</keyword>
<dbReference type="InterPro" id="IPR006612">
    <property type="entry name" value="THAP_Znf"/>
</dbReference>
<evidence type="ECO:0000256" key="8">
    <source>
        <dbReference type="ARBA" id="ARBA00023125"/>
    </source>
</evidence>
<dbReference type="InParanoid" id="E2B1U5"/>
<evidence type="ECO:0000256" key="4">
    <source>
        <dbReference type="ARBA" id="ARBA00022771"/>
    </source>
</evidence>
<organism evidence="15">
    <name type="scientific">Camponotus floridanus</name>
    <name type="common">Florida carpenter ant</name>
    <dbReference type="NCBI Taxonomy" id="104421"/>
    <lineage>
        <taxon>Eukaryota</taxon>
        <taxon>Metazoa</taxon>
        <taxon>Ecdysozoa</taxon>
        <taxon>Arthropoda</taxon>
        <taxon>Hexapoda</taxon>
        <taxon>Insecta</taxon>
        <taxon>Pterygota</taxon>
        <taxon>Neoptera</taxon>
        <taxon>Endopterygota</taxon>
        <taxon>Hymenoptera</taxon>
        <taxon>Apocrita</taxon>
        <taxon>Aculeata</taxon>
        <taxon>Formicoidea</taxon>
        <taxon>Formicidae</taxon>
        <taxon>Formicinae</taxon>
        <taxon>Camponotus</taxon>
    </lineage>
</organism>
<evidence type="ECO:0000313" key="15">
    <source>
        <dbReference type="Proteomes" id="UP000000311"/>
    </source>
</evidence>
<dbReference type="Gene3D" id="6.20.210.20">
    <property type="entry name" value="THAP domain"/>
    <property type="match status" value="1"/>
</dbReference>
<dbReference type="GO" id="GO:0005654">
    <property type="term" value="C:nucleoplasm"/>
    <property type="evidence" value="ECO:0007669"/>
    <property type="project" value="UniProtKB-SubCell"/>
</dbReference>
<evidence type="ECO:0000256" key="2">
    <source>
        <dbReference type="ARBA" id="ARBA00006177"/>
    </source>
</evidence>
<dbReference type="SUPFAM" id="SSF57716">
    <property type="entry name" value="Glucocorticoid receptor-like (DNA-binding domain)"/>
    <property type="match status" value="1"/>
</dbReference>
<comment type="subcellular location">
    <subcellularLocation>
        <location evidence="1">Nucleus</location>
        <location evidence="1">Nucleoplasm</location>
    </subcellularLocation>
</comment>
<evidence type="ECO:0000256" key="9">
    <source>
        <dbReference type="ARBA" id="ARBA00023163"/>
    </source>
</evidence>
<evidence type="ECO:0000256" key="6">
    <source>
        <dbReference type="ARBA" id="ARBA00023015"/>
    </source>
</evidence>
<keyword evidence="5" id="KW-0862">Zinc</keyword>
<dbReference type="InterPro" id="IPR026516">
    <property type="entry name" value="THAP1/10"/>
</dbReference>
<keyword evidence="9" id="KW-0804">Transcription</keyword>
<protein>
    <recommendedName>
        <fullName evidence="13">THAP-type domain-containing protein</fullName>
    </recommendedName>
</protein>
<keyword evidence="3" id="KW-0479">Metal-binding</keyword>
<evidence type="ECO:0000256" key="7">
    <source>
        <dbReference type="ARBA" id="ARBA00023054"/>
    </source>
</evidence>
<keyword evidence="6" id="KW-0805">Transcription regulation</keyword>
<evidence type="ECO:0000259" key="13">
    <source>
        <dbReference type="PROSITE" id="PS50950"/>
    </source>
</evidence>
<reference evidence="14 15" key="1">
    <citation type="journal article" date="2010" name="Science">
        <title>Genomic comparison of the ants Camponotus floridanus and Harpegnathos saltator.</title>
        <authorList>
            <person name="Bonasio R."/>
            <person name="Zhang G."/>
            <person name="Ye C."/>
            <person name="Mutti N.S."/>
            <person name="Fang X."/>
            <person name="Qin N."/>
            <person name="Donahue G."/>
            <person name="Yang P."/>
            <person name="Li Q."/>
            <person name="Li C."/>
            <person name="Zhang P."/>
            <person name="Huang Z."/>
            <person name="Berger S.L."/>
            <person name="Reinberg D."/>
            <person name="Wang J."/>
            <person name="Liebig J."/>
        </authorList>
    </citation>
    <scope>NUCLEOTIDE SEQUENCE [LARGE SCALE GENOMIC DNA]</scope>
    <source>
        <strain evidence="15">C129</strain>
    </source>
</reference>
<feature type="non-terminal residue" evidence="14">
    <location>
        <position position="1"/>
    </location>
</feature>
<dbReference type="PANTHER" id="PTHR46600:SF1">
    <property type="entry name" value="THAP DOMAIN-CONTAINING PROTEIN 1"/>
    <property type="match status" value="1"/>
</dbReference>
<feature type="non-terminal residue" evidence="14">
    <location>
        <position position="56"/>
    </location>
</feature>
<dbReference type="GO" id="GO:0008270">
    <property type="term" value="F:zinc ion binding"/>
    <property type="evidence" value="ECO:0007669"/>
    <property type="project" value="UniProtKB-KW"/>
</dbReference>
<keyword evidence="11" id="KW-0131">Cell cycle</keyword>
<dbReference type="PROSITE" id="PS50950">
    <property type="entry name" value="ZF_THAP"/>
    <property type="match status" value="1"/>
</dbReference>
<evidence type="ECO:0000256" key="5">
    <source>
        <dbReference type="ARBA" id="ARBA00022833"/>
    </source>
</evidence>
<feature type="domain" description="THAP-type" evidence="13">
    <location>
        <begin position="1"/>
        <end position="56"/>
    </location>
</feature>
<evidence type="ECO:0000256" key="10">
    <source>
        <dbReference type="ARBA" id="ARBA00023242"/>
    </source>
</evidence>
<evidence type="ECO:0000256" key="12">
    <source>
        <dbReference type="PROSITE-ProRule" id="PRU00309"/>
    </source>
</evidence>
<dbReference type="Pfam" id="PF05485">
    <property type="entry name" value="THAP"/>
    <property type="match status" value="1"/>
</dbReference>
<proteinExistence type="inferred from homology"/>
<accession>E2B1U5</accession>
<gene>
    <name evidence="14" type="ORF">EAG_00151</name>
</gene>
<sequence>IKKPQVLKRWIMATGRSNWQPSTASRVCNLHFKSSDFIDTPNMTQKILKNDTIPTI</sequence>
<name>E2B1U5_CAMFO</name>
<evidence type="ECO:0000256" key="3">
    <source>
        <dbReference type="ARBA" id="ARBA00022723"/>
    </source>
</evidence>
<keyword evidence="15" id="KW-1185">Reference proteome</keyword>
<dbReference type="Proteomes" id="UP000000311">
    <property type="component" value="Unassembled WGS sequence"/>
</dbReference>
<evidence type="ECO:0000256" key="1">
    <source>
        <dbReference type="ARBA" id="ARBA00004642"/>
    </source>
</evidence>
<comment type="similarity">
    <text evidence="2">Belongs to the THAP1 family.</text>
</comment>
<keyword evidence="4 12" id="KW-0863">Zinc-finger</keyword>
<dbReference type="InterPro" id="IPR038441">
    <property type="entry name" value="THAP_Znf_sf"/>
</dbReference>
<evidence type="ECO:0000313" key="14">
    <source>
        <dbReference type="EMBL" id="EFN60344.1"/>
    </source>
</evidence>
<dbReference type="PANTHER" id="PTHR46600">
    <property type="entry name" value="THAP DOMAIN-CONTAINING"/>
    <property type="match status" value="1"/>
</dbReference>
<keyword evidence="10" id="KW-0539">Nucleus</keyword>
<dbReference type="GO" id="GO:0043565">
    <property type="term" value="F:sequence-specific DNA binding"/>
    <property type="evidence" value="ECO:0007669"/>
    <property type="project" value="InterPro"/>
</dbReference>
<dbReference type="EMBL" id="GL444963">
    <property type="protein sequence ID" value="EFN60344.1"/>
    <property type="molecule type" value="Genomic_DNA"/>
</dbReference>
<evidence type="ECO:0000256" key="11">
    <source>
        <dbReference type="ARBA" id="ARBA00023306"/>
    </source>
</evidence>
<dbReference type="AlphaFoldDB" id="E2B1U5"/>
<keyword evidence="8 12" id="KW-0238">DNA-binding</keyword>